<dbReference type="SUPFAM" id="SSF52794">
    <property type="entry name" value="PTS system IIB component-like"/>
    <property type="match status" value="1"/>
</dbReference>
<dbReference type="CDD" id="cd05564">
    <property type="entry name" value="PTS_IIB_chitobiose_lichenan"/>
    <property type="match status" value="1"/>
</dbReference>
<organism evidence="9 10">
    <name type="scientific">Thermosediminibacter litoriperuensis</name>
    <dbReference type="NCBI Taxonomy" id="291989"/>
    <lineage>
        <taxon>Bacteria</taxon>
        <taxon>Bacillati</taxon>
        <taxon>Bacillota</taxon>
        <taxon>Clostridia</taxon>
        <taxon>Thermosediminibacterales</taxon>
        <taxon>Thermosediminibacteraceae</taxon>
        <taxon>Thermosediminibacter</taxon>
    </lineage>
</organism>
<evidence type="ECO:0000256" key="6">
    <source>
        <dbReference type="ARBA" id="ARBA00022777"/>
    </source>
</evidence>
<dbReference type="OrthoDB" id="9808134at2"/>
<proteinExistence type="predicted"/>
<dbReference type="PROSITE" id="PS51100">
    <property type="entry name" value="PTS_EIIB_TYPE_3"/>
    <property type="match status" value="1"/>
</dbReference>
<keyword evidence="4" id="KW-0808">Transferase</keyword>
<evidence type="ECO:0000313" key="9">
    <source>
        <dbReference type="EMBL" id="TYP54246.1"/>
    </source>
</evidence>
<dbReference type="AlphaFoldDB" id="A0A5S5ATA9"/>
<name>A0A5S5ATA9_9FIRM</name>
<evidence type="ECO:0000256" key="1">
    <source>
        <dbReference type="ARBA" id="ARBA00022448"/>
    </source>
</evidence>
<evidence type="ECO:0000256" key="7">
    <source>
        <dbReference type="PROSITE-ProRule" id="PRU00423"/>
    </source>
</evidence>
<reference evidence="9 10" key="1">
    <citation type="submission" date="2019-07" db="EMBL/GenBank/DDBJ databases">
        <title>Genomic Encyclopedia of Type Strains, Phase I: the one thousand microbial genomes (KMG-I) project.</title>
        <authorList>
            <person name="Kyrpides N."/>
        </authorList>
    </citation>
    <scope>NUCLEOTIDE SEQUENCE [LARGE SCALE GENOMIC DNA]</scope>
    <source>
        <strain evidence="9 10">DSM 16647</strain>
    </source>
</reference>
<dbReference type="InterPro" id="IPR036095">
    <property type="entry name" value="PTS_EIIB-like_sf"/>
</dbReference>
<dbReference type="GO" id="GO:0009401">
    <property type="term" value="P:phosphoenolpyruvate-dependent sugar phosphotransferase system"/>
    <property type="evidence" value="ECO:0007669"/>
    <property type="project" value="UniProtKB-KW"/>
</dbReference>
<dbReference type="Proteomes" id="UP000322294">
    <property type="component" value="Unassembled WGS sequence"/>
</dbReference>
<gene>
    <name evidence="9" type="ORF">LZ11_01456</name>
</gene>
<dbReference type="GO" id="GO:0016301">
    <property type="term" value="F:kinase activity"/>
    <property type="evidence" value="ECO:0007669"/>
    <property type="project" value="UniProtKB-KW"/>
</dbReference>
<keyword evidence="3" id="KW-0762">Sugar transport</keyword>
<keyword evidence="10" id="KW-1185">Reference proteome</keyword>
<dbReference type="InterPro" id="IPR051819">
    <property type="entry name" value="PTS_sugar-specific_EIIB"/>
</dbReference>
<dbReference type="InterPro" id="IPR013012">
    <property type="entry name" value="PTS_EIIB_3"/>
</dbReference>
<feature type="modified residue" description="Phosphocysteine; by EIIA" evidence="7">
    <location>
        <position position="7"/>
    </location>
</feature>
<evidence type="ECO:0000256" key="2">
    <source>
        <dbReference type="ARBA" id="ARBA00022553"/>
    </source>
</evidence>
<keyword evidence="5" id="KW-0598">Phosphotransferase system</keyword>
<keyword evidence="1" id="KW-0813">Transport</keyword>
<dbReference type="PANTHER" id="PTHR34581">
    <property type="entry name" value="PTS SYSTEM N,N'-DIACETYLCHITOBIOSE-SPECIFIC EIIB COMPONENT"/>
    <property type="match status" value="1"/>
</dbReference>
<feature type="domain" description="PTS EIIB type-3" evidence="8">
    <location>
        <begin position="1"/>
        <end position="102"/>
    </location>
</feature>
<sequence>MKIVLICFAGMSTSMLVNRMKKAAANRNINADIVALSTSDMYEELDNADVILLGPQARYVLDEVREIATPKGIPVEVINSQIYGTMNGEAVLDMALELAKIK</sequence>
<dbReference type="RefSeq" id="WP_148867214.1">
    <property type="nucleotide sequence ID" value="NZ_VNHO01000013.1"/>
</dbReference>
<accession>A0A5S5ATA9</accession>
<dbReference type="InterPro" id="IPR003501">
    <property type="entry name" value="PTS_EIIB_2/3"/>
</dbReference>
<evidence type="ECO:0000256" key="3">
    <source>
        <dbReference type="ARBA" id="ARBA00022597"/>
    </source>
</evidence>
<evidence type="ECO:0000259" key="8">
    <source>
        <dbReference type="PROSITE" id="PS51100"/>
    </source>
</evidence>
<evidence type="ECO:0000256" key="5">
    <source>
        <dbReference type="ARBA" id="ARBA00022683"/>
    </source>
</evidence>
<dbReference type="Gene3D" id="3.40.50.2300">
    <property type="match status" value="1"/>
</dbReference>
<dbReference type="GO" id="GO:0008982">
    <property type="term" value="F:protein-N(PI)-phosphohistidine-sugar phosphotransferase activity"/>
    <property type="evidence" value="ECO:0007669"/>
    <property type="project" value="InterPro"/>
</dbReference>
<keyword evidence="2" id="KW-0597">Phosphoprotein</keyword>
<dbReference type="Pfam" id="PF02302">
    <property type="entry name" value="PTS_IIB"/>
    <property type="match status" value="1"/>
</dbReference>
<evidence type="ECO:0000256" key="4">
    <source>
        <dbReference type="ARBA" id="ARBA00022679"/>
    </source>
</evidence>
<evidence type="ECO:0000313" key="10">
    <source>
        <dbReference type="Proteomes" id="UP000322294"/>
    </source>
</evidence>
<dbReference type="EMBL" id="VNHO01000013">
    <property type="protein sequence ID" value="TYP54246.1"/>
    <property type="molecule type" value="Genomic_DNA"/>
</dbReference>
<comment type="caution">
    <text evidence="9">The sequence shown here is derived from an EMBL/GenBank/DDBJ whole genome shotgun (WGS) entry which is preliminary data.</text>
</comment>
<dbReference type="PANTHER" id="PTHR34581:SF2">
    <property type="entry name" value="PTS SYSTEM N,N'-DIACETYLCHITOBIOSE-SPECIFIC EIIB COMPONENT"/>
    <property type="match status" value="1"/>
</dbReference>
<keyword evidence="6" id="KW-0418">Kinase</keyword>
<protein>
    <submittedName>
        <fullName evidence="9">PTS system cellobiose-specific IIB component</fullName>
    </submittedName>
</protein>